<dbReference type="EnsemblMetazoa" id="PPA36035.1">
    <property type="protein sequence ID" value="PPA36035.1"/>
    <property type="gene ID" value="WBGene00274404"/>
</dbReference>
<evidence type="ECO:0000313" key="2">
    <source>
        <dbReference type="Proteomes" id="UP000005239"/>
    </source>
</evidence>
<sequence length="765" mass="88532">MVQNASLLYGFDWDREHFINILMGYLSLFSDIHHVSSFCYYFGMPIITSLTLHPVIMYLLLFESKSMKKEIRRGFILTHLSLILNEWFFSFLFRIQLLLPYGALYCEGPLCRLGLEKWILVTILSVPVVFINPPFNFLVMRMHQLLVPTSESKLRTQLLLGVIHTTLMVSNVIGFGVFGRDHDRSSEIVKEPELAWVAQRGGIIFLFGPPGDLQYFKWELLTFLISMSIIAPPLIFFTGDAMKILARTGDWMGATIFYIIPLSFLFAFIFFDTTSFPGWFYAPLRFITPIIFTLNGHQFGVLFIAKNPTYRKMPLTATHLRYGFELDRDYFLDFMMIYDFVVPIVSALTLYPVIMYLLLFESKAMQRDIKIGYVLEHVSSNEWSFCFFFRIYPLIPYAALYCEGPICNLGLNRHTLTTLLSIPVILINPPFNYLVLRMHQMLVSGNSKWKLSARTQIVVGVIHTSVMIANVFGFGAFGKDHDRAEELKKAYLAWLSDRPGEIFLFGPPGDPQYFRLELYILGSSIIIIAPPLVFFTAESMKIVGTTKDWMGATIHYIVPLGVMLLFMIIDTRSIPGWFYAPFRLVMLMIFTLNGHQFCIFFIIKNASYRKKIYHHHSRVLVMPANASLLYGFEWDRDYLINFSMTYQSCMPFIALILHPFMQYLLLFDSKSMRTEIRVNYCLTHIALVLNEWSFCFAFRIYPAIPYAGLYCEGPLCQSGFDKRILMSILAIPVIAITSPFVTLMMRMHQMLLPVNSKLKLSLWYI</sequence>
<protein>
    <submittedName>
        <fullName evidence="1">Uncharacterized protein</fullName>
    </submittedName>
</protein>
<organism evidence="1 2">
    <name type="scientific">Pristionchus pacificus</name>
    <name type="common">Parasitic nematode worm</name>
    <dbReference type="NCBI Taxonomy" id="54126"/>
    <lineage>
        <taxon>Eukaryota</taxon>
        <taxon>Metazoa</taxon>
        <taxon>Ecdysozoa</taxon>
        <taxon>Nematoda</taxon>
        <taxon>Chromadorea</taxon>
        <taxon>Rhabditida</taxon>
        <taxon>Rhabditina</taxon>
        <taxon>Diplogasteromorpha</taxon>
        <taxon>Diplogasteroidea</taxon>
        <taxon>Neodiplogasteridae</taxon>
        <taxon>Pristionchus</taxon>
    </lineage>
</organism>
<dbReference type="PANTHER" id="PTHR45830:SF15">
    <property type="entry name" value="SERPENTINE RECEPTOR, CLASS I"/>
    <property type="match status" value="1"/>
</dbReference>
<proteinExistence type="predicted"/>
<gene>
    <name evidence="1" type="primary">WBGene00274404</name>
</gene>
<reference evidence="2" key="1">
    <citation type="journal article" date="2008" name="Nat. Genet.">
        <title>The Pristionchus pacificus genome provides a unique perspective on nematode lifestyle and parasitism.</title>
        <authorList>
            <person name="Dieterich C."/>
            <person name="Clifton S.W."/>
            <person name="Schuster L.N."/>
            <person name="Chinwalla A."/>
            <person name="Delehaunty K."/>
            <person name="Dinkelacker I."/>
            <person name="Fulton L."/>
            <person name="Fulton R."/>
            <person name="Godfrey J."/>
            <person name="Minx P."/>
            <person name="Mitreva M."/>
            <person name="Roeseler W."/>
            <person name="Tian H."/>
            <person name="Witte H."/>
            <person name="Yang S.P."/>
            <person name="Wilson R.K."/>
            <person name="Sommer R.J."/>
        </authorList>
    </citation>
    <scope>NUCLEOTIDE SEQUENCE [LARGE SCALE GENOMIC DNA]</scope>
    <source>
        <strain evidence="2">PS312</strain>
    </source>
</reference>
<name>A0A2A6BK89_PRIPA</name>
<dbReference type="AlphaFoldDB" id="A0A2A6BK89"/>
<dbReference type="PANTHER" id="PTHR45830">
    <property type="entry name" value="SERPENTINE RECEPTOR, CLASS I"/>
    <property type="match status" value="1"/>
</dbReference>
<accession>A0A8R1UMK1</accession>
<evidence type="ECO:0000313" key="1">
    <source>
        <dbReference type="EnsemblMetazoa" id="PPA36035.1"/>
    </source>
</evidence>
<keyword evidence="2" id="KW-1185">Reference proteome</keyword>
<reference evidence="1" key="2">
    <citation type="submission" date="2022-06" db="UniProtKB">
        <authorList>
            <consortium name="EnsemblMetazoa"/>
        </authorList>
    </citation>
    <scope>IDENTIFICATION</scope>
    <source>
        <strain evidence="1">PS312</strain>
    </source>
</reference>
<accession>A0A2A6BK89</accession>
<dbReference type="Proteomes" id="UP000005239">
    <property type="component" value="Unassembled WGS sequence"/>
</dbReference>